<feature type="transmembrane region" description="Helical" evidence="1">
    <location>
        <begin position="389"/>
        <end position="410"/>
    </location>
</feature>
<dbReference type="PROSITE" id="PS51257">
    <property type="entry name" value="PROKAR_LIPOPROTEIN"/>
    <property type="match status" value="1"/>
</dbReference>
<reference evidence="2 3" key="1">
    <citation type="submission" date="2022-08" db="EMBL/GenBank/DDBJ databases">
        <title>Taxonomy of Curtobacterium flaccumfaciens.</title>
        <authorList>
            <person name="Osdaghi E."/>
            <person name="Taghavi S.M."/>
            <person name="Hamidizade M."/>
            <person name="Abachi H."/>
            <person name="Fazliarab A."/>
            <person name="Baeyen S."/>
            <person name="Portier P."/>
            <person name="Van Vaerenbergh J."/>
            <person name="Jacques M.-A."/>
        </authorList>
    </citation>
    <scope>NUCLEOTIDE SEQUENCE [LARGE SCALE GENOMIC DNA]</scope>
    <source>
        <strain evidence="2 3">LMG8786T</strain>
    </source>
</reference>
<gene>
    <name evidence="2" type="ORF">NYQ28_08675</name>
</gene>
<dbReference type="Proteomes" id="UP001652264">
    <property type="component" value="Unassembled WGS sequence"/>
</dbReference>
<feature type="transmembrane region" description="Helical" evidence="1">
    <location>
        <begin position="148"/>
        <end position="168"/>
    </location>
</feature>
<name>A0ABT2HH94_9MICO</name>
<sequence length="444" mass="47745">MRLPLLERIAMCLVVTLSCVLDLGQKLLCTVPQPADVSRAEYVNRFGCWSDVAALWNNRGLAQHVFPYVHGTWRGDPPVLGGGTVEYPTATGVWVWLTALPVDSARGFLVVTAVVAAVLAVLVTLALQRIAGRRAWVFAATPPLALYAVYNWDVLPVASTVAALLVATAPPRAWSPLLRWALAGALLGLGGAFKLYPLMFLGAMAVAALLDSDAPWSERVRRTAVTVGSGVGVVLVANVPFALVNYEGWSSVFRFQAERPIGPSTLTIWYYGLLPWSADLDGPLQGTMATLATVTTAVGVLAVLAVTVLRALRTGRTPWIQSSAAMLCVYMVANKVDSPQYVLWLLPFFVVLRIGGWWVTAYLVTDVCLTVGFFRNGYYDAVGQTGETWAGQMLTAAIWIRAVLLVVFVVRFLRAEAVGRAADRPGGAATLPAGRRSLEHPAPA</sequence>
<keyword evidence="3" id="KW-1185">Reference proteome</keyword>
<keyword evidence="1" id="KW-0472">Membrane</keyword>
<evidence type="ECO:0000256" key="1">
    <source>
        <dbReference type="SAM" id="Phobius"/>
    </source>
</evidence>
<feature type="transmembrane region" description="Helical" evidence="1">
    <location>
        <begin position="107"/>
        <end position="127"/>
    </location>
</feature>
<feature type="transmembrane region" description="Helical" evidence="1">
    <location>
        <begin position="289"/>
        <end position="312"/>
    </location>
</feature>
<keyword evidence="1" id="KW-1133">Transmembrane helix</keyword>
<organism evidence="2 3">
    <name type="scientific">Curtobacterium citreum</name>
    <dbReference type="NCBI Taxonomy" id="2036"/>
    <lineage>
        <taxon>Bacteria</taxon>
        <taxon>Bacillati</taxon>
        <taxon>Actinomycetota</taxon>
        <taxon>Actinomycetes</taxon>
        <taxon>Micrococcales</taxon>
        <taxon>Microbacteriaceae</taxon>
        <taxon>Curtobacterium</taxon>
    </lineage>
</organism>
<comment type="caution">
    <text evidence="2">The sequence shown here is derived from an EMBL/GenBank/DDBJ whole genome shotgun (WGS) entry which is preliminary data.</text>
</comment>
<feature type="transmembrane region" description="Helical" evidence="1">
    <location>
        <begin position="341"/>
        <end position="364"/>
    </location>
</feature>
<proteinExistence type="predicted"/>
<keyword evidence="1" id="KW-0812">Transmembrane</keyword>
<dbReference type="EMBL" id="JANVAD010000004">
    <property type="protein sequence ID" value="MCS6522639.1"/>
    <property type="molecule type" value="Genomic_DNA"/>
</dbReference>
<dbReference type="RefSeq" id="WP_141862104.1">
    <property type="nucleotide sequence ID" value="NZ_BMNV01000001.1"/>
</dbReference>
<accession>A0ABT2HH94</accession>
<evidence type="ECO:0000313" key="2">
    <source>
        <dbReference type="EMBL" id="MCS6522639.1"/>
    </source>
</evidence>
<feature type="transmembrane region" description="Helical" evidence="1">
    <location>
        <begin position="180"/>
        <end position="210"/>
    </location>
</feature>
<protein>
    <submittedName>
        <fullName evidence="2">DUF2029 domain-containing protein</fullName>
    </submittedName>
</protein>
<feature type="transmembrane region" description="Helical" evidence="1">
    <location>
        <begin position="222"/>
        <end position="243"/>
    </location>
</feature>
<dbReference type="GeneID" id="95324603"/>
<evidence type="ECO:0000313" key="3">
    <source>
        <dbReference type="Proteomes" id="UP001652264"/>
    </source>
</evidence>